<gene>
    <name evidence="2" type="ORF">BDV95DRAFT_368081</name>
</gene>
<dbReference type="EMBL" id="JAADJZ010000008">
    <property type="protein sequence ID" value="KAF2873049.1"/>
    <property type="molecule type" value="Genomic_DNA"/>
</dbReference>
<feature type="region of interest" description="Disordered" evidence="1">
    <location>
        <begin position="102"/>
        <end position="127"/>
    </location>
</feature>
<organism evidence="2 3">
    <name type="scientific">Massariosphaeria phaeospora</name>
    <dbReference type="NCBI Taxonomy" id="100035"/>
    <lineage>
        <taxon>Eukaryota</taxon>
        <taxon>Fungi</taxon>
        <taxon>Dikarya</taxon>
        <taxon>Ascomycota</taxon>
        <taxon>Pezizomycotina</taxon>
        <taxon>Dothideomycetes</taxon>
        <taxon>Pleosporomycetidae</taxon>
        <taxon>Pleosporales</taxon>
        <taxon>Pleosporales incertae sedis</taxon>
        <taxon>Massariosphaeria</taxon>
    </lineage>
</organism>
<evidence type="ECO:0000313" key="3">
    <source>
        <dbReference type="Proteomes" id="UP000481861"/>
    </source>
</evidence>
<feature type="region of interest" description="Disordered" evidence="1">
    <location>
        <begin position="21"/>
        <end position="84"/>
    </location>
</feature>
<comment type="caution">
    <text evidence="2">The sequence shown here is derived from an EMBL/GenBank/DDBJ whole genome shotgun (WGS) entry which is preliminary data.</text>
</comment>
<name>A0A7C8I845_9PLEO</name>
<feature type="compositionally biased region" description="Basic and acidic residues" evidence="1">
    <location>
        <begin position="104"/>
        <end position="116"/>
    </location>
</feature>
<evidence type="ECO:0000256" key="1">
    <source>
        <dbReference type="SAM" id="MobiDB-lite"/>
    </source>
</evidence>
<dbReference type="Proteomes" id="UP000481861">
    <property type="component" value="Unassembled WGS sequence"/>
</dbReference>
<evidence type="ECO:0000313" key="2">
    <source>
        <dbReference type="EMBL" id="KAF2873049.1"/>
    </source>
</evidence>
<sequence>MPSPVKLLALCTQTAQDDWDMASPLLQPRTPSATTATRALATTSNGPPGRRETSTRSIPATPRIPQYTDDADGNTMVPSPGREAEIETALQTCYPRRRHVMQYKRQEQADVERSSEDGGDDGDGDDKKNGIVCMGKWERVLGGVWACVLGKVRAGREMKRRDGIGSGIGVELEFEFDDDATVIGEGGDGEEDWREMGLL</sequence>
<proteinExistence type="predicted"/>
<accession>A0A7C8I845</accession>
<protein>
    <submittedName>
        <fullName evidence="2">Uncharacterized protein</fullName>
    </submittedName>
</protein>
<dbReference type="AlphaFoldDB" id="A0A7C8I845"/>
<feature type="compositionally biased region" description="Low complexity" evidence="1">
    <location>
        <begin position="28"/>
        <end position="44"/>
    </location>
</feature>
<reference evidence="2 3" key="1">
    <citation type="submission" date="2020-01" db="EMBL/GenBank/DDBJ databases">
        <authorList>
            <consortium name="DOE Joint Genome Institute"/>
            <person name="Haridas S."/>
            <person name="Albert R."/>
            <person name="Binder M."/>
            <person name="Bloem J."/>
            <person name="Labutti K."/>
            <person name="Salamov A."/>
            <person name="Andreopoulos B."/>
            <person name="Baker S.E."/>
            <person name="Barry K."/>
            <person name="Bills G."/>
            <person name="Bluhm B.H."/>
            <person name="Cannon C."/>
            <person name="Castanera R."/>
            <person name="Culley D.E."/>
            <person name="Daum C."/>
            <person name="Ezra D."/>
            <person name="Gonzalez J.B."/>
            <person name="Henrissat B."/>
            <person name="Kuo A."/>
            <person name="Liang C."/>
            <person name="Lipzen A."/>
            <person name="Lutzoni F."/>
            <person name="Magnuson J."/>
            <person name="Mondo S."/>
            <person name="Nolan M."/>
            <person name="Ohm R."/>
            <person name="Pangilinan J."/>
            <person name="Park H.-J.H."/>
            <person name="Ramirez L."/>
            <person name="Alfaro M."/>
            <person name="Sun H."/>
            <person name="Tritt A."/>
            <person name="Yoshinaga Y."/>
            <person name="Zwiers L.-H.L."/>
            <person name="Turgeon B.G."/>
            <person name="Goodwin S.B."/>
            <person name="Spatafora J.W."/>
            <person name="Crous P.W."/>
            <person name="Grigoriev I.V."/>
        </authorList>
    </citation>
    <scope>NUCLEOTIDE SEQUENCE [LARGE SCALE GENOMIC DNA]</scope>
    <source>
        <strain evidence="2 3">CBS 611.86</strain>
    </source>
</reference>
<keyword evidence="3" id="KW-1185">Reference proteome</keyword>